<dbReference type="AlphaFoldDB" id="E6SQ54"/>
<gene>
    <name evidence="1" type="ordered locus">Bache_1935</name>
    <name evidence="2" type="ordered locus">Bache_2109</name>
</gene>
<evidence type="ECO:0000313" key="1">
    <source>
        <dbReference type="EMBL" id="ADV43913.1"/>
    </source>
</evidence>
<proteinExistence type="predicted"/>
<accession>E6SQ54</accession>
<keyword evidence="3" id="KW-1185">Reference proteome</keyword>
<dbReference type="KEGG" id="bhl:Bache_1935"/>
<reference evidence="1 3" key="2">
    <citation type="journal article" date="2011" name="Stand. Genomic Sci.">
        <title>Complete genome sequence of Bacteroides helcogenes type strain (P 36-108).</title>
        <authorList>
            <person name="Pati A."/>
            <person name="Gronow S."/>
            <person name="Zeytun A."/>
            <person name="Lapidus A."/>
            <person name="Nolan M."/>
            <person name="Hammon N."/>
            <person name="Deshpande S."/>
            <person name="Cheng J.F."/>
            <person name="Tapia R."/>
            <person name="Han C."/>
            <person name="Goodwin L."/>
            <person name="Pitluck S."/>
            <person name="Liolios K."/>
            <person name="Pagani I."/>
            <person name="Ivanova N."/>
            <person name="Mavromatis K."/>
            <person name="Chen A."/>
            <person name="Palaniappan K."/>
            <person name="Land M."/>
            <person name="Hauser L."/>
            <person name="Chang Y.J."/>
            <person name="Jeffries C.D."/>
            <person name="Detter J.C."/>
            <person name="Brambilla E."/>
            <person name="Rohde M."/>
            <person name="Goker M."/>
            <person name="Woyke T."/>
            <person name="Bristow J."/>
            <person name="Eisen J.A."/>
            <person name="Markowitz V."/>
            <person name="Hugenholtz P."/>
            <person name="Kyrpides N.C."/>
            <person name="Klenk H.P."/>
            <person name="Lucas S."/>
        </authorList>
    </citation>
    <scope>NUCLEOTIDE SEQUENCE [LARGE SCALE GENOMIC DNA]</scope>
    <source>
        <strain evidence="3">ATCC 35417 / DSM 20613 / JCM 6297 / CCUG 15421 / P 36-108</strain>
        <strain evidence="1">P 36-108</strain>
    </source>
</reference>
<organism evidence="1 3">
    <name type="scientific">Bacteroides helcogenes (strain ATCC 35417 / DSM 20613 / JCM 6297 / CCUG 15421 / P 36-108)</name>
    <dbReference type="NCBI Taxonomy" id="693979"/>
    <lineage>
        <taxon>Bacteria</taxon>
        <taxon>Pseudomonadati</taxon>
        <taxon>Bacteroidota</taxon>
        <taxon>Bacteroidia</taxon>
        <taxon>Bacteroidales</taxon>
        <taxon>Bacteroidaceae</taxon>
        <taxon>Bacteroides</taxon>
    </lineage>
</organism>
<reference key="1">
    <citation type="submission" date="2010-11" db="EMBL/GenBank/DDBJ databases">
        <title>The complete genome of Bacteroides helcogenes P 36-108.</title>
        <authorList>
            <consortium name="US DOE Joint Genome Institute (JGI-PGF)"/>
            <person name="Lucas S."/>
            <person name="Copeland A."/>
            <person name="Lapidus A."/>
            <person name="Bruce D."/>
            <person name="Goodwin L."/>
            <person name="Pitluck S."/>
            <person name="Kyrpides N."/>
            <person name="Mavromatis K."/>
            <person name="Ivanova N."/>
            <person name="Zeytun A."/>
            <person name="Brettin T."/>
            <person name="Detter J.C."/>
            <person name="Tapia R."/>
            <person name="Han C."/>
            <person name="Land M."/>
            <person name="Hauser L."/>
            <person name="Markowitz V."/>
            <person name="Cheng J.-F."/>
            <person name="Hugenholtz P."/>
            <person name="Woyke T."/>
            <person name="Wu D."/>
            <person name="Gronow S."/>
            <person name="Wellnitz S."/>
            <person name="Brambilla E."/>
            <person name="Klenk H.-P."/>
            <person name="Eisen J.A."/>
        </authorList>
    </citation>
    <scope>NUCLEOTIDE SEQUENCE</scope>
    <source>
        <strain>P 36-108</strain>
    </source>
</reference>
<dbReference type="Proteomes" id="UP000008630">
    <property type="component" value="Chromosome"/>
</dbReference>
<dbReference type="EMBL" id="CP002352">
    <property type="protein sequence ID" value="ADV43913.1"/>
    <property type="molecule type" value="Genomic_DNA"/>
</dbReference>
<protein>
    <submittedName>
        <fullName evidence="1">Uncharacterized protein</fullName>
    </submittedName>
</protein>
<dbReference type="KEGG" id="bhl:Bache_2109"/>
<dbReference type="STRING" id="693979.Bache_1935"/>
<dbReference type="EMBL" id="CP002352">
    <property type="protein sequence ID" value="ADV44080.1"/>
    <property type="molecule type" value="Genomic_DNA"/>
</dbReference>
<evidence type="ECO:0000313" key="3">
    <source>
        <dbReference type="Proteomes" id="UP000008630"/>
    </source>
</evidence>
<evidence type="ECO:0000313" key="2">
    <source>
        <dbReference type="EMBL" id="ADV44080.1"/>
    </source>
</evidence>
<sequence>MDAKISAIFESAKMFNKNIFGCTYKIYLIIYTTIL</sequence>
<dbReference type="HOGENOM" id="CLU_3363333_0_0_10"/>
<name>E6SQ54_BACT6</name>